<dbReference type="PRINTS" id="PR01594">
    <property type="entry name" value="SECBCHAPRONE"/>
</dbReference>
<dbReference type="AlphaFoldDB" id="A0A4P7XJW3"/>
<dbReference type="NCBIfam" id="TIGR00809">
    <property type="entry name" value="secB"/>
    <property type="match status" value="1"/>
</dbReference>
<evidence type="ECO:0000256" key="1">
    <source>
        <dbReference type="ARBA" id="ARBA00009990"/>
    </source>
</evidence>
<organism evidence="6 7">
    <name type="scientific">Hydrocarboniclastica marina</name>
    <dbReference type="NCBI Taxonomy" id="2259620"/>
    <lineage>
        <taxon>Bacteria</taxon>
        <taxon>Pseudomonadati</taxon>
        <taxon>Pseudomonadota</taxon>
        <taxon>Gammaproteobacteria</taxon>
        <taxon>Alteromonadales</taxon>
        <taxon>Alteromonadaceae</taxon>
        <taxon>Hydrocarboniclastica</taxon>
    </lineage>
</organism>
<sequence>MAENTDATAQQNDDTKPQFALQRIYVKDISFESPNAPAIFQQTWQPKVSMDLNSSYTKISDTQYEVVVSLSITAKIEEKVAYIVEVQQAGVVMIKNIEDAQLGHMLGAYCPNLLFPYARETVDGMVNRGSFPSLMLAPVNFDLVYQQSLQRKQQEQAEQGAAEEKQPH</sequence>
<dbReference type="InterPro" id="IPR003708">
    <property type="entry name" value="SecB"/>
</dbReference>
<keyword evidence="5" id="KW-0143">Chaperone</keyword>
<name>A0A4P7XJW3_9ALTE</name>
<dbReference type="Proteomes" id="UP000298049">
    <property type="component" value="Chromosome"/>
</dbReference>
<dbReference type="GO" id="GO:0015031">
    <property type="term" value="P:protein transport"/>
    <property type="evidence" value="ECO:0007669"/>
    <property type="project" value="UniProtKB-UniRule"/>
</dbReference>
<dbReference type="Gene3D" id="3.10.420.10">
    <property type="entry name" value="SecB-like"/>
    <property type="match status" value="1"/>
</dbReference>
<dbReference type="RefSeq" id="WP_136549550.1">
    <property type="nucleotide sequence ID" value="NZ_CP031093.1"/>
</dbReference>
<dbReference type="KEGG" id="hmi:soil367_13375"/>
<evidence type="ECO:0000313" key="6">
    <source>
        <dbReference type="EMBL" id="QCF26844.1"/>
    </source>
</evidence>
<comment type="subunit">
    <text evidence="5">Homotetramer, a dimer of dimers. One homotetramer interacts with 1 SecA dimer.</text>
</comment>
<dbReference type="InterPro" id="IPR035958">
    <property type="entry name" value="SecB-like_sf"/>
</dbReference>
<dbReference type="GO" id="GO:0051262">
    <property type="term" value="P:protein tetramerization"/>
    <property type="evidence" value="ECO:0007669"/>
    <property type="project" value="InterPro"/>
</dbReference>
<keyword evidence="3 5" id="KW-0653">Protein transport</keyword>
<comment type="subcellular location">
    <subcellularLocation>
        <location evidence="5">Cytoplasm</location>
    </subcellularLocation>
</comment>
<dbReference type="NCBIfam" id="NF004393">
    <property type="entry name" value="PRK05751.1-4"/>
    <property type="match status" value="1"/>
</dbReference>
<comment type="function">
    <text evidence="5">One of the proteins required for the normal export of preproteins out of the cell cytoplasm. It is a molecular chaperone that binds to a subset of precursor proteins, maintaining them in a translocation-competent state. It also specifically binds to its receptor SecA.</text>
</comment>
<dbReference type="GO" id="GO:0006457">
    <property type="term" value="P:protein folding"/>
    <property type="evidence" value="ECO:0007669"/>
    <property type="project" value="UniProtKB-UniRule"/>
</dbReference>
<evidence type="ECO:0000256" key="4">
    <source>
        <dbReference type="ARBA" id="ARBA00023010"/>
    </source>
</evidence>
<evidence type="ECO:0000256" key="5">
    <source>
        <dbReference type="HAMAP-Rule" id="MF_00821"/>
    </source>
</evidence>
<dbReference type="SUPFAM" id="SSF54611">
    <property type="entry name" value="SecB-like"/>
    <property type="match status" value="1"/>
</dbReference>
<accession>A0A4P7XJW3</accession>
<dbReference type="GO" id="GO:0005737">
    <property type="term" value="C:cytoplasm"/>
    <property type="evidence" value="ECO:0007669"/>
    <property type="project" value="UniProtKB-SubCell"/>
</dbReference>
<keyword evidence="2 5" id="KW-0813">Transport</keyword>
<keyword evidence="7" id="KW-1185">Reference proteome</keyword>
<keyword evidence="5" id="KW-0963">Cytoplasm</keyword>
<dbReference type="OrthoDB" id="9795145at2"/>
<proteinExistence type="inferred from homology"/>
<evidence type="ECO:0000313" key="7">
    <source>
        <dbReference type="Proteomes" id="UP000298049"/>
    </source>
</evidence>
<reference evidence="6 7" key="1">
    <citation type="submission" date="2018-07" db="EMBL/GenBank/DDBJ databases">
        <title>Marsedoiliclastica nanhaica gen. nov. sp. nov., a novel marine hydrocarbonoclastic bacterium isolated from an in-situ enriched hydrocarbon-degrading consortium in deep-sea sediment.</title>
        <authorList>
            <person name="Dong C."/>
            <person name="Ma T."/>
            <person name="Liu R."/>
            <person name="Shao Z."/>
        </authorList>
    </citation>
    <scope>NUCLEOTIDE SEQUENCE [LARGE SCALE GENOMIC DNA]</scope>
    <source>
        <strain evidence="7">soil36-7</strain>
    </source>
</reference>
<keyword evidence="4 5" id="KW-0811">Translocation</keyword>
<dbReference type="PANTHER" id="PTHR36918:SF1">
    <property type="entry name" value="PROTEIN-EXPORT PROTEIN SECB"/>
    <property type="match status" value="1"/>
</dbReference>
<dbReference type="Pfam" id="PF02556">
    <property type="entry name" value="SecB"/>
    <property type="match status" value="1"/>
</dbReference>
<evidence type="ECO:0000256" key="2">
    <source>
        <dbReference type="ARBA" id="ARBA00022448"/>
    </source>
</evidence>
<evidence type="ECO:0000256" key="3">
    <source>
        <dbReference type="ARBA" id="ARBA00022927"/>
    </source>
</evidence>
<dbReference type="PANTHER" id="PTHR36918">
    <property type="match status" value="1"/>
</dbReference>
<dbReference type="HAMAP" id="MF_00821">
    <property type="entry name" value="SecB"/>
    <property type="match status" value="1"/>
</dbReference>
<dbReference type="EMBL" id="CP031093">
    <property type="protein sequence ID" value="QCF26844.1"/>
    <property type="molecule type" value="Genomic_DNA"/>
</dbReference>
<gene>
    <name evidence="5" type="primary">secB</name>
    <name evidence="6" type="ORF">soil367_13375</name>
</gene>
<dbReference type="GO" id="GO:0051082">
    <property type="term" value="F:unfolded protein binding"/>
    <property type="evidence" value="ECO:0007669"/>
    <property type="project" value="InterPro"/>
</dbReference>
<protein>
    <recommendedName>
        <fullName evidence="5">Protein-export protein SecB</fullName>
    </recommendedName>
</protein>
<comment type="similarity">
    <text evidence="1 5">Belongs to the SecB family.</text>
</comment>